<accession>A0A4P9WIK7</accession>
<dbReference type="PANTHER" id="PTHR12442">
    <property type="entry name" value="DYNEIN INTERMEDIATE CHAIN"/>
    <property type="match status" value="1"/>
</dbReference>
<evidence type="ECO:0000256" key="5">
    <source>
        <dbReference type="SAM" id="MobiDB-lite"/>
    </source>
</evidence>
<dbReference type="OrthoDB" id="366230at2759"/>
<dbReference type="GO" id="GO:0005868">
    <property type="term" value="C:cytoplasmic dynein complex"/>
    <property type="evidence" value="ECO:0007669"/>
    <property type="project" value="TreeGrafter"/>
</dbReference>
<feature type="compositionally biased region" description="Polar residues" evidence="5">
    <location>
        <begin position="182"/>
        <end position="198"/>
    </location>
</feature>
<dbReference type="GO" id="GO:0042073">
    <property type="term" value="P:intraciliary transport"/>
    <property type="evidence" value="ECO:0007669"/>
    <property type="project" value="TreeGrafter"/>
</dbReference>
<keyword evidence="4" id="KW-0677">Repeat</keyword>
<dbReference type="InterPro" id="IPR001680">
    <property type="entry name" value="WD40_rpt"/>
</dbReference>
<dbReference type="AlphaFoldDB" id="A0A4P9WIK7"/>
<evidence type="ECO:0000256" key="1">
    <source>
        <dbReference type="ARBA" id="ARBA00004496"/>
    </source>
</evidence>
<dbReference type="PANTHER" id="PTHR12442:SF26">
    <property type="entry name" value="CYTOPLASMIC DYNEIN 2 INTERMEDIATE CHAIN 2"/>
    <property type="match status" value="1"/>
</dbReference>
<name>A0A4P9WIK7_9FUNG</name>
<dbReference type="Gene3D" id="2.130.10.10">
    <property type="entry name" value="YVTN repeat-like/Quinoprotein amine dehydrogenase"/>
    <property type="match status" value="2"/>
</dbReference>
<proteinExistence type="predicted"/>
<dbReference type="GO" id="GO:0045504">
    <property type="term" value="F:dynein heavy chain binding"/>
    <property type="evidence" value="ECO:0007669"/>
    <property type="project" value="TreeGrafter"/>
</dbReference>
<organism evidence="6 7">
    <name type="scientific">Blyttiomyces helicus</name>
    <dbReference type="NCBI Taxonomy" id="388810"/>
    <lineage>
        <taxon>Eukaryota</taxon>
        <taxon>Fungi</taxon>
        <taxon>Fungi incertae sedis</taxon>
        <taxon>Chytridiomycota</taxon>
        <taxon>Chytridiomycota incertae sedis</taxon>
        <taxon>Chytridiomycetes</taxon>
        <taxon>Chytridiomycetes incertae sedis</taxon>
        <taxon>Blyttiomyces</taxon>
    </lineage>
</organism>
<keyword evidence="7" id="KW-1185">Reference proteome</keyword>
<evidence type="ECO:0000256" key="4">
    <source>
        <dbReference type="ARBA" id="ARBA00022737"/>
    </source>
</evidence>
<protein>
    <submittedName>
        <fullName evidence="6">WD40-repeat-containing domain protein</fullName>
    </submittedName>
</protein>
<evidence type="ECO:0000313" key="7">
    <source>
        <dbReference type="Proteomes" id="UP000269721"/>
    </source>
</evidence>
<feature type="compositionally biased region" description="Basic and acidic residues" evidence="5">
    <location>
        <begin position="29"/>
        <end position="45"/>
    </location>
</feature>
<feature type="compositionally biased region" description="Polar residues" evidence="5">
    <location>
        <begin position="72"/>
        <end position="86"/>
    </location>
</feature>
<evidence type="ECO:0000256" key="2">
    <source>
        <dbReference type="ARBA" id="ARBA00022490"/>
    </source>
</evidence>
<keyword evidence="3" id="KW-0853">WD repeat</keyword>
<feature type="region of interest" description="Disordered" evidence="5">
    <location>
        <begin position="72"/>
        <end position="119"/>
    </location>
</feature>
<dbReference type="InterPro" id="IPR050687">
    <property type="entry name" value="Dynein_IC"/>
</dbReference>
<evidence type="ECO:0000313" key="6">
    <source>
        <dbReference type="EMBL" id="RKO91845.1"/>
    </source>
</evidence>
<comment type="subcellular location">
    <subcellularLocation>
        <location evidence="1">Cytoplasm</location>
    </subcellularLocation>
</comment>
<feature type="region of interest" description="Disordered" evidence="5">
    <location>
        <begin position="26"/>
        <end position="58"/>
    </location>
</feature>
<feature type="compositionally biased region" description="Low complexity" evidence="5">
    <location>
        <begin position="46"/>
        <end position="58"/>
    </location>
</feature>
<dbReference type="GO" id="GO:0045503">
    <property type="term" value="F:dynein light chain binding"/>
    <property type="evidence" value="ECO:0007669"/>
    <property type="project" value="TreeGrafter"/>
</dbReference>
<dbReference type="InterPro" id="IPR015943">
    <property type="entry name" value="WD40/YVTN_repeat-like_dom_sf"/>
</dbReference>
<keyword evidence="2" id="KW-0963">Cytoplasm</keyword>
<dbReference type="EMBL" id="KZ994879">
    <property type="protein sequence ID" value="RKO91845.1"/>
    <property type="molecule type" value="Genomic_DNA"/>
</dbReference>
<feature type="compositionally biased region" description="Basic and acidic residues" evidence="5">
    <location>
        <begin position="102"/>
        <end position="117"/>
    </location>
</feature>
<dbReference type="Proteomes" id="UP000269721">
    <property type="component" value="Unassembled WGS sequence"/>
</dbReference>
<dbReference type="SMART" id="SM00320">
    <property type="entry name" value="WD40"/>
    <property type="match status" value="5"/>
</dbReference>
<dbReference type="GO" id="GO:0097014">
    <property type="term" value="C:ciliary plasm"/>
    <property type="evidence" value="ECO:0007669"/>
    <property type="project" value="TreeGrafter"/>
</dbReference>
<sequence length="682" mass="73628">MAYLVPEWSKNFIRIWWFEEPWGIGEEWGSGKEGETGKTGGEMEKSAATATATTSDAATSAVVLEEKYETGGTSPTLLSAASSPDSAKTGARGAPAAGNAELNREDSPNELVVERPELSSSTNDAVGVNCFINSLDAFDACKAPKRKERRKLNHKLQMLSTTTTTVAAVRFDDEPDLPSINIPPTWSNTKATENGSSQTDPVEIAHLSCQTVLLKNEEVQTDTEPERPFKLLEKYDYASLMEFLRRVENSVSVQLLHNIKSTAFDGYSVKFEEDVESIACIHTLAHGHRDPDMLCTEVAWNKTGLGRYDHVSWCNHKGMLSFHPEKPHIIAGGTFNAPKFITTGRDSGEIIIWSTAKPEDPVIASSTVDDVAHQEPVAKIAWVTGPNRAQMQLVSIGNDGKVLVWNMGTNTVTPAAGSQLLIGNVPRHLRSSVTKTDTPLGGTALSFSKENAMEYIAGTEGGYLLKCTTANATPIAAQRKDGKVPKLSNPVLIAYSPHVGPVQSVACSPFHRNLFLSTGSDGNLRLYSALQPDLLYSNSDGSNPFFPAPPPKPVRNTSQAKSLLTWEPSSHPLYCAEWSPARPTVFACTAADGFLYIYDLVENRSTPVAKLASSAKPNRPITALSFCARRLDLLATGDADGAIRIWRLSTALRAAPDGVGWRELAVVEELAGGWGEGAEGGS</sequence>
<dbReference type="SUPFAM" id="SSF50978">
    <property type="entry name" value="WD40 repeat-like"/>
    <property type="match status" value="1"/>
</dbReference>
<evidence type="ECO:0000256" key="3">
    <source>
        <dbReference type="ARBA" id="ARBA00022574"/>
    </source>
</evidence>
<reference evidence="7" key="1">
    <citation type="journal article" date="2018" name="Nat. Microbiol.">
        <title>Leveraging single-cell genomics to expand the fungal tree of life.</title>
        <authorList>
            <person name="Ahrendt S.R."/>
            <person name="Quandt C.A."/>
            <person name="Ciobanu D."/>
            <person name="Clum A."/>
            <person name="Salamov A."/>
            <person name="Andreopoulos B."/>
            <person name="Cheng J.F."/>
            <person name="Woyke T."/>
            <person name="Pelin A."/>
            <person name="Henrissat B."/>
            <person name="Reynolds N.K."/>
            <person name="Benny G.L."/>
            <person name="Smith M.E."/>
            <person name="James T.Y."/>
            <person name="Grigoriev I.V."/>
        </authorList>
    </citation>
    <scope>NUCLEOTIDE SEQUENCE [LARGE SCALE GENOMIC DNA]</scope>
</reference>
<feature type="region of interest" description="Disordered" evidence="5">
    <location>
        <begin position="178"/>
        <end position="198"/>
    </location>
</feature>
<gene>
    <name evidence="6" type="ORF">BDK51DRAFT_30682</name>
</gene>
<dbReference type="InterPro" id="IPR036322">
    <property type="entry name" value="WD40_repeat_dom_sf"/>
</dbReference>
<dbReference type="Pfam" id="PF00400">
    <property type="entry name" value="WD40"/>
    <property type="match status" value="1"/>
</dbReference>